<comment type="caution">
    <text evidence="3">The sequence shown here is derived from an EMBL/GenBank/DDBJ whole genome shotgun (WGS) entry which is preliminary data.</text>
</comment>
<feature type="non-terminal residue" evidence="3">
    <location>
        <position position="76"/>
    </location>
</feature>
<accession>A0ABD0RNP8</accession>
<organism evidence="3 4">
    <name type="scientific">Cirrhinus mrigala</name>
    <name type="common">Mrigala</name>
    <dbReference type="NCBI Taxonomy" id="683832"/>
    <lineage>
        <taxon>Eukaryota</taxon>
        <taxon>Metazoa</taxon>
        <taxon>Chordata</taxon>
        <taxon>Craniata</taxon>
        <taxon>Vertebrata</taxon>
        <taxon>Euteleostomi</taxon>
        <taxon>Actinopterygii</taxon>
        <taxon>Neopterygii</taxon>
        <taxon>Teleostei</taxon>
        <taxon>Ostariophysi</taxon>
        <taxon>Cypriniformes</taxon>
        <taxon>Cyprinidae</taxon>
        <taxon>Labeoninae</taxon>
        <taxon>Labeonini</taxon>
        <taxon>Cirrhinus</taxon>
    </lineage>
</organism>
<feature type="transmembrane region" description="Helical" evidence="2">
    <location>
        <begin position="39"/>
        <end position="65"/>
    </location>
</feature>
<reference evidence="3 4" key="1">
    <citation type="submission" date="2024-05" db="EMBL/GenBank/DDBJ databases">
        <title>Genome sequencing and assembly of Indian major carp, Cirrhinus mrigala (Hamilton, 1822).</title>
        <authorList>
            <person name="Mohindra V."/>
            <person name="Chowdhury L.M."/>
            <person name="Lal K."/>
            <person name="Jena J.K."/>
        </authorList>
    </citation>
    <scope>NUCLEOTIDE SEQUENCE [LARGE SCALE GENOMIC DNA]</scope>
    <source>
        <strain evidence="3">CM1030</strain>
        <tissue evidence="3">Blood</tissue>
    </source>
</reference>
<protein>
    <submittedName>
        <fullName evidence="3">Uncharacterized protein</fullName>
    </submittedName>
</protein>
<gene>
    <name evidence="3" type="ORF">M9458_003268</name>
</gene>
<evidence type="ECO:0000313" key="3">
    <source>
        <dbReference type="EMBL" id="KAL0200081.1"/>
    </source>
</evidence>
<feature type="compositionally biased region" description="Low complexity" evidence="1">
    <location>
        <begin position="1"/>
        <end position="18"/>
    </location>
</feature>
<dbReference type="AlphaFoldDB" id="A0ABD0RNP8"/>
<dbReference type="Proteomes" id="UP001529510">
    <property type="component" value="Unassembled WGS sequence"/>
</dbReference>
<evidence type="ECO:0000256" key="2">
    <source>
        <dbReference type="SAM" id="Phobius"/>
    </source>
</evidence>
<keyword evidence="2" id="KW-0472">Membrane</keyword>
<evidence type="ECO:0000256" key="1">
    <source>
        <dbReference type="SAM" id="MobiDB-lite"/>
    </source>
</evidence>
<sequence length="76" mass="7826">MRVEITTSVSPPMTSPPSWRSTSETWVGQDVVVEVLVEAVAVVVVVVVVVVAAAAAAAVVVVVVVDGQAEVEADLR</sequence>
<name>A0ABD0RNP8_CIRMR</name>
<keyword evidence="2" id="KW-0812">Transmembrane</keyword>
<keyword evidence="4" id="KW-1185">Reference proteome</keyword>
<keyword evidence="2" id="KW-1133">Transmembrane helix</keyword>
<evidence type="ECO:0000313" key="4">
    <source>
        <dbReference type="Proteomes" id="UP001529510"/>
    </source>
</evidence>
<dbReference type="EMBL" id="JAMKFB020000002">
    <property type="protein sequence ID" value="KAL0200081.1"/>
    <property type="molecule type" value="Genomic_DNA"/>
</dbReference>
<proteinExistence type="predicted"/>
<feature type="region of interest" description="Disordered" evidence="1">
    <location>
        <begin position="1"/>
        <end position="22"/>
    </location>
</feature>